<dbReference type="InterPro" id="IPR008978">
    <property type="entry name" value="HSP20-like_chaperone"/>
</dbReference>
<dbReference type="PANTHER" id="PTHR17125">
    <property type="entry name" value="OUTER DENSE FIBER PROTEIN 1"/>
    <property type="match status" value="1"/>
</dbReference>
<name>A0A8C5RFS5_LATLA</name>
<evidence type="ECO:0000256" key="1">
    <source>
        <dbReference type="ARBA" id="ARBA00001979"/>
    </source>
</evidence>
<gene>
    <name evidence="11" type="primary">ODF1</name>
</gene>
<sequence>MATLCHALETVRRDLRRTDREIKSCCPKICDVQSHCCCDISLHPYCCCLLHPYPNCLCDILCCRPCRPLCLSTLERKAIRAKIEAEQELARIRRRVCKMMAACSRPKLLALMDVKGFDPEDITVKVQDGKVKVCAEHEEEFKTCRGKEYNYSTVTKEICLPPGICENEVTYTIGPTSLVRIESPCCVPPCLRKNDIICSLKNACFFLRRLLEGKYLNNQTHALALPFKKGLNNRGQVRLYA</sequence>
<keyword evidence="5" id="KW-0217">Developmental protein</keyword>
<keyword evidence="6" id="KW-0221">Differentiation</keyword>
<dbReference type="AlphaFoldDB" id="A0A8C5RFS5"/>
<evidence type="ECO:0000256" key="3">
    <source>
        <dbReference type="ARBA" id="ARBA00004300"/>
    </source>
</evidence>
<evidence type="ECO:0000259" key="10">
    <source>
        <dbReference type="Pfam" id="PF00011"/>
    </source>
</evidence>
<reference evidence="11" key="1">
    <citation type="submission" date="2025-08" db="UniProtKB">
        <authorList>
            <consortium name="Ensembl"/>
        </authorList>
    </citation>
    <scope>IDENTIFICATION</scope>
</reference>
<protein>
    <recommendedName>
        <fullName evidence="4">Outer dense fiber protein 1</fullName>
    </recommendedName>
</protein>
<evidence type="ECO:0000256" key="5">
    <source>
        <dbReference type="ARBA" id="ARBA00022473"/>
    </source>
</evidence>
<evidence type="ECO:0000256" key="4">
    <source>
        <dbReference type="ARBA" id="ARBA00019020"/>
    </source>
</evidence>
<keyword evidence="8" id="KW-0744">Spermatogenesis</keyword>
<evidence type="ECO:0000256" key="8">
    <source>
        <dbReference type="ARBA" id="ARBA00022871"/>
    </source>
</evidence>
<dbReference type="PANTHER" id="PTHR17125:SF2">
    <property type="entry name" value="OUTER DENSE FIBER PROTEIN 1"/>
    <property type="match status" value="1"/>
</dbReference>
<comment type="subcellular location">
    <subcellularLocation>
        <location evidence="2">Cell projection</location>
        <location evidence="2">Cilium</location>
        <location evidence="2">Flagellum</location>
    </subcellularLocation>
    <subcellularLocation>
        <location evidence="3">Cytoplasm</location>
        <location evidence="3">Cytoskeleton</location>
        <location evidence="3">Microtubule organizing center</location>
        <location evidence="3">Centrosome</location>
    </subcellularLocation>
</comment>
<dbReference type="GO" id="GO:0099513">
    <property type="term" value="C:polymeric cytoskeletal fiber"/>
    <property type="evidence" value="ECO:0007669"/>
    <property type="project" value="InterPro"/>
</dbReference>
<proteinExistence type="predicted"/>
<keyword evidence="12" id="KW-1185">Reference proteome</keyword>
<dbReference type="GO" id="GO:0031514">
    <property type="term" value="C:motile cilium"/>
    <property type="evidence" value="ECO:0007669"/>
    <property type="project" value="UniProtKB-SubCell"/>
</dbReference>
<dbReference type="InterPro" id="IPR037389">
    <property type="entry name" value="ODFP"/>
</dbReference>
<accession>A0A8C5RFS5</accession>
<organism evidence="11 12">
    <name type="scientific">Laticauda laticaudata</name>
    <name type="common">Blue-ringed sea krait</name>
    <name type="synonym">Blue-lipped sea krait</name>
    <dbReference type="NCBI Taxonomy" id="8630"/>
    <lineage>
        <taxon>Eukaryota</taxon>
        <taxon>Metazoa</taxon>
        <taxon>Chordata</taxon>
        <taxon>Craniata</taxon>
        <taxon>Vertebrata</taxon>
        <taxon>Euteleostomi</taxon>
        <taxon>Lepidosauria</taxon>
        <taxon>Squamata</taxon>
        <taxon>Bifurcata</taxon>
        <taxon>Unidentata</taxon>
        <taxon>Episquamata</taxon>
        <taxon>Toxicofera</taxon>
        <taxon>Serpentes</taxon>
        <taxon>Colubroidea</taxon>
        <taxon>Elapidae</taxon>
        <taxon>Laticaudinae</taxon>
        <taxon>Laticauda</taxon>
    </lineage>
</organism>
<evidence type="ECO:0000256" key="7">
    <source>
        <dbReference type="ARBA" id="ARBA00022846"/>
    </source>
</evidence>
<dbReference type="GeneTree" id="ENSGT00440000038909"/>
<evidence type="ECO:0000256" key="9">
    <source>
        <dbReference type="ARBA" id="ARBA00023069"/>
    </source>
</evidence>
<dbReference type="SUPFAM" id="SSF49764">
    <property type="entry name" value="HSP20-like chaperones"/>
    <property type="match status" value="1"/>
</dbReference>
<dbReference type="GO" id="GO:0030154">
    <property type="term" value="P:cell differentiation"/>
    <property type="evidence" value="ECO:0007669"/>
    <property type="project" value="UniProtKB-KW"/>
</dbReference>
<evidence type="ECO:0000313" key="11">
    <source>
        <dbReference type="Ensembl" id="ENSLLTP00000002700.1"/>
    </source>
</evidence>
<dbReference type="InterPro" id="IPR002068">
    <property type="entry name" value="A-crystallin/Hsp20_dom"/>
</dbReference>
<dbReference type="Proteomes" id="UP000694406">
    <property type="component" value="Unplaced"/>
</dbReference>
<dbReference type="Pfam" id="PF00011">
    <property type="entry name" value="HSP20"/>
    <property type="match status" value="1"/>
</dbReference>
<keyword evidence="9" id="KW-0969">Cilium</keyword>
<dbReference type="GO" id="GO:0005813">
    <property type="term" value="C:centrosome"/>
    <property type="evidence" value="ECO:0007669"/>
    <property type="project" value="UniProtKB-SubCell"/>
</dbReference>
<dbReference type="GO" id="GO:0007283">
    <property type="term" value="P:spermatogenesis"/>
    <property type="evidence" value="ECO:0007669"/>
    <property type="project" value="UniProtKB-KW"/>
</dbReference>
<evidence type="ECO:0000256" key="6">
    <source>
        <dbReference type="ARBA" id="ARBA00022782"/>
    </source>
</evidence>
<reference evidence="11" key="2">
    <citation type="submission" date="2025-09" db="UniProtKB">
        <authorList>
            <consortium name="Ensembl"/>
        </authorList>
    </citation>
    <scope>IDENTIFICATION</scope>
</reference>
<keyword evidence="7" id="KW-0282">Flagellum</keyword>
<feature type="domain" description="SHSP" evidence="10">
    <location>
        <begin position="112"/>
        <end position="170"/>
    </location>
</feature>
<dbReference type="Ensembl" id="ENSLLTT00000002810.1">
    <property type="protein sequence ID" value="ENSLLTP00000002700.1"/>
    <property type="gene ID" value="ENSLLTG00000002072.1"/>
</dbReference>
<comment type="function">
    <text evidence="1">Component of the outer dense fibers (ODF) of spermatozoa. ODF are filamentous structures located on the outside of the axoneme in the midpiece and principal piece of the mammalian sperm tail and may help to maintain the passive elastic structures and elastic recoil of the sperm tail.</text>
</comment>
<dbReference type="Gene3D" id="2.60.40.790">
    <property type="match status" value="1"/>
</dbReference>
<evidence type="ECO:0000313" key="12">
    <source>
        <dbReference type="Proteomes" id="UP000694406"/>
    </source>
</evidence>
<evidence type="ECO:0000256" key="2">
    <source>
        <dbReference type="ARBA" id="ARBA00004230"/>
    </source>
</evidence>
<keyword evidence="9" id="KW-0966">Cell projection</keyword>